<evidence type="ECO:0000313" key="8">
    <source>
        <dbReference type="EMBL" id="AMD21201.1"/>
    </source>
</evidence>
<comment type="subcellular location">
    <subcellularLocation>
        <location evidence="1">Endomembrane system</location>
    </subcellularLocation>
</comment>
<protein>
    <recommendedName>
        <fullName evidence="6">AP complex subunit beta</fullName>
    </recommendedName>
</protein>
<dbReference type="GO" id="GO:0006886">
    <property type="term" value="P:intracellular protein transport"/>
    <property type="evidence" value="ECO:0007669"/>
    <property type="project" value="InterPro"/>
</dbReference>
<reference evidence="8 9" key="1">
    <citation type="submission" date="2016-01" db="EMBL/GenBank/DDBJ databases">
        <title>Genome sequence of the yeast Holleya sinecauda.</title>
        <authorList>
            <person name="Dietrich F.S."/>
        </authorList>
    </citation>
    <scope>NUCLEOTIDE SEQUENCE [LARGE SCALE GENOMIC DNA]</scope>
    <source>
        <strain evidence="8 9">ATCC 58844</strain>
    </source>
</reference>
<proteinExistence type="inferred from homology"/>
<dbReference type="STRING" id="45286.A0A0X8HTJ6"/>
<dbReference type="OrthoDB" id="10254310at2759"/>
<dbReference type="Pfam" id="PF01602">
    <property type="entry name" value="Adaptin_N"/>
    <property type="match status" value="1"/>
</dbReference>
<name>A0A0X8HTJ6_9SACH</name>
<keyword evidence="4 6" id="KW-0653">Protein transport</keyword>
<dbReference type="GO" id="GO:0012505">
    <property type="term" value="C:endomembrane system"/>
    <property type="evidence" value="ECO:0007669"/>
    <property type="project" value="UniProtKB-SubCell"/>
</dbReference>
<keyword evidence="9" id="KW-1185">Reference proteome</keyword>
<dbReference type="GO" id="GO:0016192">
    <property type="term" value="P:vesicle-mediated transport"/>
    <property type="evidence" value="ECO:0007669"/>
    <property type="project" value="InterPro"/>
</dbReference>
<dbReference type="InterPro" id="IPR011989">
    <property type="entry name" value="ARM-like"/>
</dbReference>
<gene>
    <name evidence="8" type="ORF">AW171_hschr53136</name>
</gene>
<evidence type="ECO:0000256" key="3">
    <source>
        <dbReference type="ARBA" id="ARBA00022448"/>
    </source>
</evidence>
<dbReference type="InterPro" id="IPR016342">
    <property type="entry name" value="AP_complex_bsu_1_2_4"/>
</dbReference>
<dbReference type="SUPFAM" id="SSF48371">
    <property type="entry name" value="ARM repeat"/>
    <property type="match status" value="1"/>
</dbReference>
<dbReference type="EMBL" id="CP014245">
    <property type="protein sequence ID" value="AMD21201.1"/>
    <property type="molecule type" value="Genomic_DNA"/>
</dbReference>
<keyword evidence="5 6" id="KW-0472">Membrane</keyword>
<dbReference type="InterPro" id="IPR016024">
    <property type="entry name" value="ARM-type_fold"/>
</dbReference>
<feature type="domain" description="Clathrin/coatomer adaptor adaptin-like N-terminal" evidence="7">
    <location>
        <begin position="14"/>
        <end position="542"/>
    </location>
</feature>
<dbReference type="GO" id="GO:0030276">
    <property type="term" value="F:clathrin binding"/>
    <property type="evidence" value="ECO:0007669"/>
    <property type="project" value="InterPro"/>
</dbReference>
<dbReference type="PANTHER" id="PTHR11134">
    <property type="entry name" value="ADAPTOR COMPLEX SUBUNIT BETA FAMILY MEMBER"/>
    <property type="match status" value="1"/>
</dbReference>
<evidence type="ECO:0000256" key="1">
    <source>
        <dbReference type="ARBA" id="ARBA00004308"/>
    </source>
</evidence>
<evidence type="ECO:0000259" key="7">
    <source>
        <dbReference type="Pfam" id="PF01602"/>
    </source>
</evidence>
<sequence>MTDNQIYATYSASEILKDLNYTDNSKMFKIAPSGRKVALKKIISNLNLGKYAEMLQFSSDVINILATDDDITTKYMCCEYLLILGPVRPSLVNEALPYLADNLQNSRSDLEWKVMVFNTLVTIGTEDSIFEAFKYALSLLNAKSSSIKLRRAVIKALPRILPEDSSKQTITINKLHHIIESLDENPSIILASLRSLIRIYRQSENLHLKISRRACNNIIAVIPRLGEKDMAYMVDGLYLSYTVDSEEEVNEVLKRASAYLDHPDNAVVLSFLQLITYYSKYCENCDPSITSKVSSAITALMEKATEKRFHIMSNIVLPLSQRKTTFVKMDIKPFFINPSDLTGIKEVKLALLHQLTDESTMDKVLVALKNYAIDLDMPMAGRAIHSIGQLATNFLFALEPSVKILMELLQTEVEYVIQGVIVAMRDIIRKYPQKAVTIVPILIKYFANATESESICAVLWITAAYPEKVPNSLAILNEIAYSYKQQTLKVHYMLLESAVKFYVKNTTKETELLCLHVLKLTIDGSPNPDLRDRGFFYWNLLAAAHQGDESLISKGELNELIDPELPEVIVK</sequence>
<dbReference type="AlphaFoldDB" id="A0A0X8HTJ6"/>
<evidence type="ECO:0000313" key="9">
    <source>
        <dbReference type="Proteomes" id="UP000243052"/>
    </source>
</evidence>
<dbReference type="GO" id="GO:0030117">
    <property type="term" value="C:membrane coat"/>
    <property type="evidence" value="ECO:0007669"/>
    <property type="project" value="InterPro"/>
</dbReference>
<dbReference type="Proteomes" id="UP000243052">
    <property type="component" value="Chromosome v"/>
</dbReference>
<evidence type="ECO:0000256" key="2">
    <source>
        <dbReference type="ARBA" id="ARBA00006613"/>
    </source>
</evidence>
<accession>A0A0X8HTJ6</accession>
<evidence type="ECO:0000256" key="5">
    <source>
        <dbReference type="ARBA" id="ARBA00023136"/>
    </source>
</evidence>
<keyword evidence="3 6" id="KW-0813">Transport</keyword>
<comment type="similarity">
    <text evidence="2 6">Belongs to the adaptor complexes large subunit family.</text>
</comment>
<dbReference type="Gene3D" id="1.25.10.10">
    <property type="entry name" value="Leucine-rich Repeat Variant"/>
    <property type="match status" value="1"/>
</dbReference>
<dbReference type="GeneID" id="28724479"/>
<dbReference type="RefSeq" id="XP_017988197.1">
    <property type="nucleotide sequence ID" value="XM_018132522.1"/>
</dbReference>
<evidence type="ECO:0000256" key="4">
    <source>
        <dbReference type="ARBA" id="ARBA00022927"/>
    </source>
</evidence>
<evidence type="ECO:0000256" key="6">
    <source>
        <dbReference type="PIRNR" id="PIRNR002291"/>
    </source>
</evidence>
<organism evidence="8 9">
    <name type="scientific">Eremothecium sinecaudum</name>
    <dbReference type="NCBI Taxonomy" id="45286"/>
    <lineage>
        <taxon>Eukaryota</taxon>
        <taxon>Fungi</taxon>
        <taxon>Dikarya</taxon>
        <taxon>Ascomycota</taxon>
        <taxon>Saccharomycotina</taxon>
        <taxon>Saccharomycetes</taxon>
        <taxon>Saccharomycetales</taxon>
        <taxon>Saccharomycetaceae</taxon>
        <taxon>Eremothecium</taxon>
    </lineage>
</organism>
<dbReference type="InterPro" id="IPR026739">
    <property type="entry name" value="AP_beta"/>
</dbReference>
<dbReference type="PIRSF" id="PIRSF002291">
    <property type="entry name" value="AP_complex_beta"/>
    <property type="match status" value="1"/>
</dbReference>
<dbReference type="InterPro" id="IPR002553">
    <property type="entry name" value="Clathrin/coatomer_adapt-like_N"/>
</dbReference>
<comment type="function">
    <text evidence="6">Adaptins are components of the adaptor complexes which link clathrin to receptors in coated vesicles. Clathrin-associated protein complexes are believed to interact with the cytoplasmic tails of membrane proteins, leading to their selection and concentration.</text>
</comment>